<dbReference type="Gene3D" id="3.40.50.720">
    <property type="entry name" value="NAD(P)-binding Rossmann-like Domain"/>
    <property type="match status" value="1"/>
</dbReference>
<dbReference type="PRINTS" id="PR00081">
    <property type="entry name" value="GDHRDH"/>
</dbReference>
<sequence length="337" mass="35029">MTDVEGDADRLGLDVAEDTHEEIRMSLTGKVAIVTGSGRGLGLAYAQQLAAGGASVVVNDVDQQVADDAVASITAAGGKATALVAPVGPTETARALVAAAVESFGRLDILVTNAGVLRDTVLWKMSDDDFDTVVNVHLRGTFTCVREAAVRMREQGEGGRIICIGSPTGQRGNFGQTNYAAAKAGIVGMVRTWAMELARANITANAVIPVAATAMTETVPFFKQFVDAAARGEQMPPFARRVLGFGTPQDVAGVVAFLASDAAAGISGQAIGVGGDRLALWSHPQEVATAFQDGGWGYEQLSEDFDSLFGQVLQSVGQPMPEPPAPAADKAEKVEQR</sequence>
<dbReference type="EMBL" id="BAABBA010000017">
    <property type="protein sequence ID" value="GAA4288779.1"/>
    <property type="molecule type" value="Genomic_DNA"/>
</dbReference>
<dbReference type="SMART" id="SM00822">
    <property type="entry name" value="PKS_KR"/>
    <property type="match status" value="1"/>
</dbReference>
<accession>A0ABP8EXQ4</accession>
<evidence type="ECO:0000259" key="4">
    <source>
        <dbReference type="SMART" id="SM00822"/>
    </source>
</evidence>
<dbReference type="PANTHER" id="PTHR45024:SF2">
    <property type="entry name" value="SCP2 DOMAIN-CONTAINING PROTEIN"/>
    <property type="match status" value="1"/>
</dbReference>
<evidence type="ECO:0000313" key="6">
    <source>
        <dbReference type="Proteomes" id="UP001499841"/>
    </source>
</evidence>
<feature type="domain" description="Ketoreductase" evidence="4">
    <location>
        <begin position="30"/>
        <end position="218"/>
    </location>
</feature>
<proteinExistence type="inferred from homology"/>
<gene>
    <name evidence="5" type="ORF">GCM10022262_31390</name>
</gene>
<dbReference type="InterPro" id="IPR036291">
    <property type="entry name" value="NAD(P)-bd_dom_sf"/>
</dbReference>
<dbReference type="Proteomes" id="UP001499841">
    <property type="component" value="Unassembled WGS sequence"/>
</dbReference>
<dbReference type="InterPro" id="IPR057326">
    <property type="entry name" value="KR_dom"/>
</dbReference>
<feature type="region of interest" description="Disordered" evidence="3">
    <location>
        <begin position="315"/>
        <end position="337"/>
    </location>
</feature>
<name>A0ABP8EXQ4_9MICO</name>
<evidence type="ECO:0000256" key="1">
    <source>
        <dbReference type="ARBA" id="ARBA00006484"/>
    </source>
</evidence>
<evidence type="ECO:0000313" key="5">
    <source>
        <dbReference type="EMBL" id="GAA4288779.1"/>
    </source>
</evidence>
<organism evidence="5 6">
    <name type="scientific">Georgenia daeguensis</name>
    <dbReference type="NCBI Taxonomy" id="908355"/>
    <lineage>
        <taxon>Bacteria</taxon>
        <taxon>Bacillati</taxon>
        <taxon>Actinomycetota</taxon>
        <taxon>Actinomycetes</taxon>
        <taxon>Micrococcales</taxon>
        <taxon>Bogoriellaceae</taxon>
        <taxon>Georgenia</taxon>
    </lineage>
</organism>
<evidence type="ECO:0000256" key="3">
    <source>
        <dbReference type="SAM" id="MobiDB-lite"/>
    </source>
</evidence>
<dbReference type="InterPro" id="IPR051687">
    <property type="entry name" value="Peroxisomal_Beta-Oxidation"/>
</dbReference>
<dbReference type="Pfam" id="PF13561">
    <property type="entry name" value="adh_short_C2"/>
    <property type="match status" value="1"/>
</dbReference>
<keyword evidence="6" id="KW-1185">Reference proteome</keyword>
<dbReference type="InterPro" id="IPR020904">
    <property type="entry name" value="Sc_DH/Rdtase_CS"/>
</dbReference>
<evidence type="ECO:0000256" key="2">
    <source>
        <dbReference type="ARBA" id="ARBA00023002"/>
    </source>
</evidence>
<comment type="caution">
    <text evidence="5">The sequence shown here is derived from an EMBL/GenBank/DDBJ whole genome shotgun (WGS) entry which is preliminary data.</text>
</comment>
<dbReference type="PRINTS" id="PR00080">
    <property type="entry name" value="SDRFAMILY"/>
</dbReference>
<dbReference type="SUPFAM" id="SSF51735">
    <property type="entry name" value="NAD(P)-binding Rossmann-fold domains"/>
    <property type="match status" value="1"/>
</dbReference>
<dbReference type="InterPro" id="IPR002347">
    <property type="entry name" value="SDR_fam"/>
</dbReference>
<keyword evidence="2" id="KW-0560">Oxidoreductase</keyword>
<dbReference type="PANTHER" id="PTHR45024">
    <property type="entry name" value="DEHYDROGENASES, SHORT CHAIN"/>
    <property type="match status" value="1"/>
</dbReference>
<protein>
    <submittedName>
        <fullName evidence="5">SDR family oxidoreductase</fullName>
    </submittedName>
</protein>
<dbReference type="PROSITE" id="PS00061">
    <property type="entry name" value="ADH_SHORT"/>
    <property type="match status" value="1"/>
</dbReference>
<comment type="similarity">
    <text evidence="1">Belongs to the short-chain dehydrogenases/reductases (SDR) family.</text>
</comment>
<reference evidence="6" key="1">
    <citation type="journal article" date="2019" name="Int. J. Syst. Evol. Microbiol.">
        <title>The Global Catalogue of Microorganisms (GCM) 10K type strain sequencing project: providing services to taxonomists for standard genome sequencing and annotation.</title>
        <authorList>
            <consortium name="The Broad Institute Genomics Platform"/>
            <consortium name="The Broad Institute Genome Sequencing Center for Infectious Disease"/>
            <person name="Wu L."/>
            <person name="Ma J."/>
        </authorList>
    </citation>
    <scope>NUCLEOTIDE SEQUENCE [LARGE SCALE GENOMIC DNA]</scope>
    <source>
        <strain evidence="6">JCM 17459</strain>
    </source>
</reference>